<evidence type="ECO:0000313" key="2">
    <source>
        <dbReference type="Proteomes" id="UP001302666"/>
    </source>
</evidence>
<sequence>MIQHIKTISLAALVAGVSLTKVYAEGIHCASGTSADYAMVRSD</sequence>
<evidence type="ECO:0000313" key="1">
    <source>
        <dbReference type="EMBL" id="WOI33168.1"/>
    </source>
</evidence>
<organism evidence="1 2">
    <name type="scientific">Tritonibacter scottomollicae</name>
    <name type="common">Epibacterium scottomollicae</name>
    <dbReference type="NCBI Taxonomy" id="483013"/>
    <lineage>
        <taxon>Bacteria</taxon>
        <taxon>Pseudomonadati</taxon>
        <taxon>Pseudomonadota</taxon>
        <taxon>Alphaproteobacteria</taxon>
        <taxon>Rhodobacterales</taxon>
        <taxon>Paracoccaceae</taxon>
        <taxon>Tritonibacter</taxon>
    </lineage>
</organism>
<gene>
    <name evidence="1" type="ORF">R1T40_19955</name>
</gene>
<dbReference type="Proteomes" id="UP001302666">
    <property type="component" value="Chromosome"/>
</dbReference>
<dbReference type="RefSeq" id="WP_317385377.1">
    <property type="nucleotide sequence ID" value="NZ_CP136704.1"/>
</dbReference>
<name>A0ABZ0HG37_TRISK</name>
<dbReference type="EMBL" id="CP136704">
    <property type="protein sequence ID" value="WOI33168.1"/>
    <property type="molecule type" value="Genomic_DNA"/>
</dbReference>
<keyword evidence="2" id="KW-1185">Reference proteome</keyword>
<accession>A0ABZ0HG37</accession>
<reference evidence="1 2" key="1">
    <citation type="submission" date="2023-10" db="EMBL/GenBank/DDBJ databases">
        <title>Eight complete genome sequences of bacteria isolated from laboratory stock of Giant Kelp gametophytes.</title>
        <authorList>
            <person name="Tolentino B."/>
            <person name="Nuzhdin S."/>
        </authorList>
    </citation>
    <scope>NUCLEOTIDE SEQUENCE [LARGE SCALE GENOMIC DNA]</scope>
    <source>
        <strain evidence="1 2">LC.270.F.C4</strain>
    </source>
</reference>
<proteinExistence type="predicted"/>
<protein>
    <submittedName>
        <fullName evidence="1">Uncharacterized protein</fullName>
    </submittedName>
</protein>